<dbReference type="GO" id="GO:0003677">
    <property type="term" value="F:DNA binding"/>
    <property type="evidence" value="ECO:0007669"/>
    <property type="project" value="InterPro"/>
</dbReference>
<keyword evidence="2" id="KW-0472">Membrane</keyword>
<feature type="region of interest" description="Disordered" evidence="1">
    <location>
        <begin position="99"/>
        <end position="121"/>
    </location>
</feature>
<dbReference type="CDD" id="cd00093">
    <property type="entry name" value="HTH_XRE"/>
    <property type="match status" value="1"/>
</dbReference>
<dbReference type="Proteomes" id="UP000525652">
    <property type="component" value="Unassembled WGS sequence"/>
</dbReference>
<dbReference type="PANTHER" id="PTHR34475">
    <property type="match status" value="1"/>
</dbReference>
<proteinExistence type="predicted"/>
<gene>
    <name evidence="3" type="ORF">H5P30_15120</name>
</gene>
<feature type="region of interest" description="Disordered" evidence="1">
    <location>
        <begin position="140"/>
        <end position="159"/>
    </location>
</feature>
<dbReference type="RefSeq" id="WP_185693754.1">
    <property type="nucleotide sequence ID" value="NZ_JACHVA010000118.1"/>
</dbReference>
<keyword evidence="2" id="KW-0812">Transmembrane</keyword>
<dbReference type="SUPFAM" id="SSF47413">
    <property type="entry name" value="lambda repressor-like DNA-binding domains"/>
    <property type="match status" value="1"/>
</dbReference>
<dbReference type="InterPro" id="IPR050400">
    <property type="entry name" value="Bact_Cytoskel_RodZ"/>
</dbReference>
<keyword evidence="4" id="KW-1185">Reference proteome</keyword>
<dbReference type="InterPro" id="IPR010982">
    <property type="entry name" value="Lambda_DNA-bd_dom_sf"/>
</dbReference>
<protein>
    <submittedName>
        <fullName evidence="3">Helix-turn-helix domain-containing protein</fullName>
    </submittedName>
</protein>
<comment type="caution">
    <text evidence="3">The sequence shown here is derived from an EMBL/GenBank/DDBJ whole genome shotgun (WGS) entry which is preliminary data.</text>
</comment>
<accession>A0A7X1B009</accession>
<evidence type="ECO:0000256" key="2">
    <source>
        <dbReference type="SAM" id="Phobius"/>
    </source>
</evidence>
<keyword evidence="2" id="KW-1133">Transmembrane helix</keyword>
<dbReference type="Pfam" id="PF13413">
    <property type="entry name" value="HTH_25"/>
    <property type="match status" value="1"/>
</dbReference>
<dbReference type="InterPro" id="IPR001387">
    <property type="entry name" value="Cro/C1-type_HTH"/>
</dbReference>
<reference evidence="3 4" key="1">
    <citation type="submission" date="2020-07" db="EMBL/GenBank/DDBJ databases">
        <authorList>
            <person name="Feng X."/>
        </authorList>
    </citation>
    <scope>NUCLEOTIDE SEQUENCE [LARGE SCALE GENOMIC DNA]</scope>
    <source>
        <strain evidence="3 4">JCM14086</strain>
    </source>
</reference>
<sequence length="304" mass="33219">MATNGMDTLGSQLEEARKKKGVSLREASEATKIRMEYLSQFEGDDFDIPLPPIYQRGFVKIYARYLGEDPAWYASEIQARLNRKQAIQTKNDVRASLGQMDLASRRRRQQTPSAEGEGGAAVVEDGPVEEKQRWGMPRIKMPNLRSNSSEVEPEYDDFEESGEPLDRTFYMKVAAIVGSVTVAVVLLIALAKLILSGGEETPINPDLANDSNSAQIVGADPAAPSAAQSEITLRATDGTTYVQVKDAETQKVLGQFPLNAGQSRTVSADGEVIILYTQGEFLEVERGGETFAPTRSGTGKIRIQ</sequence>
<feature type="transmembrane region" description="Helical" evidence="2">
    <location>
        <begin position="173"/>
        <end position="195"/>
    </location>
</feature>
<dbReference type="Gene3D" id="1.10.260.40">
    <property type="entry name" value="lambda repressor-like DNA-binding domains"/>
    <property type="match status" value="1"/>
</dbReference>
<evidence type="ECO:0000256" key="1">
    <source>
        <dbReference type="SAM" id="MobiDB-lite"/>
    </source>
</evidence>
<dbReference type="EMBL" id="JACHVA010000118">
    <property type="protein sequence ID" value="MBC2603113.1"/>
    <property type="molecule type" value="Genomic_DNA"/>
</dbReference>
<evidence type="ECO:0000313" key="3">
    <source>
        <dbReference type="EMBL" id="MBC2603113.1"/>
    </source>
</evidence>
<organism evidence="3 4">
    <name type="scientific">Puniceicoccus vermicola</name>
    <dbReference type="NCBI Taxonomy" id="388746"/>
    <lineage>
        <taxon>Bacteria</taxon>
        <taxon>Pseudomonadati</taxon>
        <taxon>Verrucomicrobiota</taxon>
        <taxon>Opitutia</taxon>
        <taxon>Puniceicoccales</taxon>
        <taxon>Puniceicoccaceae</taxon>
        <taxon>Puniceicoccus</taxon>
    </lineage>
</organism>
<name>A0A7X1B009_9BACT</name>
<evidence type="ECO:0000313" key="4">
    <source>
        <dbReference type="Proteomes" id="UP000525652"/>
    </source>
</evidence>
<dbReference type="AlphaFoldDB" id="A0A7X1B009"/>
<dbReference type="PANTHER" id="PTHR34475:SF1">
    <property type="entry name" value="CYTOSKELETON PROTEIN RODZ"/>
    <property type="match status" value="1"/>
</dbReference>